<dbReference type="Gene3D" id="1.10.10.10">
    <property type="entry name" value="Winged helix-like DNA-binding domain superfamily/Winged helix DNA-binding domain"/>
    <property type="match status" value="1"/>
</dbReference>
<dbReference type="InterPro" id="IPR058163">
    <property type="entry name" value="LysR-type_TF_proteobact-type"/>
</dbReference>
<feature type="domain" description="HTH lysR-type" evidence="5">
    <location>
        <begin position="5"/>
        <end position="62"/>
    </location>
</feature>
<dbReference type="PANTHER" id="PTHR30537">
    <property type="entry name" value="HTH-TYPE TRANSCRIPTIONAL REGULATOR"/>
    <property type="match status" value="1"/>
</dbReference>
<evidence type="ECO:0000256" key="1">
    <source>
        <dbReference type="ARBA" id="ARBA00009437"/>
    </source>
</evidence>
<evidence type="ECO:0000256" key="4">
    <source>
        <dbReference type="ARBA" id="ARBA00023163"/>
    </source>
</evidence>
<evidence type="ECO:0000259" key="5">
    <source>
        <dbReference type="PROSITE" id="PS50931"/>
    </source>
</evidence>
<dbReference type="NCBIfam" id="NF008352">
    <property type="entry name" value="PRK11139.1"/>
    <property type="match status" value="1"/>
</dbReference>
<accession>A0ABV9Q9V4</accession>
<dbReference type="InterPro" id="IPR036390">
    <property type="entry name" value="WH_DNA-bd_sf"/>
</dbReference>
<dbReference type="PROSITE" id="PS50931">
    <property type="entry name" value="HTH_LYSR"/>
    <property type="match status" value="1"/>
</dbReference>
<gene>
    <name evidence="6" type="primary">gcvA</name>
    <name evidence="6" type="ORF">ACFO6X_04775</name>
</gene>
<evidence type="ECO:0000313" key="6">
    <source>
        <dbReference type="EMBL" id="MFC4788296.1"/>
    </source>
</evidence>
<name>A0ABV9Q9V4_9BURK</name>
<sequence>MRRLPPLTALRAFEAAARHMSFTRAAAELCVTQAAISQQVRQLEEWLGSALFLRAGHALRLTDKGQAWLPELTAMLDRLSFVSSSLRERDDGPLRITVLPSFATCWLVPRLGAFREMHPDIELKLTSSGELWDVSDDRFDVGIRSGLGRWRGLKADLIAREMLSPLCSPSLQASDRPLMEPADLLAKCLLHDTPKDAWPYWFTHVGVMNPNAGSGPKFDDHSHVLQAAIDGQGVALGKLLLAGDALRAGRLVQPFSITQPNDYSYWLVYPASAVSSRPDVALFRAWLLNEAKRCSKEIEI</sequence>
<dbReference type="RefSeq" id="WP_382430597.1">
    <property type="nucleotide sequence ID" value="NZ_JBHSHJ010000003.1"/>
</dbReference>
<reference evidence="7" key="1">
    <citation type="journal article" date="2019" name="Int. J. Syst. Evol. Microbiol.">
        <title>The Global Catalogue of Microorganisms (GCM) 10K type strain sequencing project: providing services to taxonomists for standard genome sequencing and annotation.</title>
        <authorList>
            <consortium name="The Broad Institute Genomics Platform"/>
            <consortium name="The Broad Institute Genome Sequencing Center for Infectious Disease"/>
            <person name="Wu L."/>
            <person name="Ma J."/>
        </authorList>
    </citation>
    <scope>NUCLEOTIDE SEQUENCE [LARGE SCALE GENOMIC DNA]</scope>
    <source>
        <strain evidence="7">CCUG 49452</strain>
    </source>
</reference>
<dbReference type="PRINTS" id="PR00039">
    <property type="entry name" value="HTHLYSR"/>
</dbReference>
<dbReference type="InterPro" id="IPR036388">
    <property type="entry name" value="WH-like_DNA-bd_sf"/>
</dbReference>
<dbReference type="InterPro" id="IPR000847">
    <property type="entry name" value="LysR_HTH_N"/>
</dbReference>
<dbReference type="Pfam" id="PF00126">
    <property type="entry name" value="HTH_1"/>
    <property type="match status" value="1"/>
</dbReference>
<dbReference type="InterPro" id="IPR005119">
    <property type="entry name" value="LysR_subst-bd"/>
</dbReference>
<dbReference type="Pfam" id="PF03466">
    <property type="entry name" value="LysR_substrate"/>
    <property type="match status" value="1"/>
</dbReference>
<proteinExistence type="inferred from homology"/>
<keyword evidence="3" id="KW-0238">DNA-binding</keyword>
<comment type="caution">
    <text evidence="6">The sequence shown here is derived from an EMBL/GenBank/DDBJ whole genome shotgun (WGS) entry which is preliminary data.</text>
</comment>
<protein>
    <submittedName>
        <fullName evidence="6">Transcriptional regulator GcvA</fullName>
    </submittedName>
</protein>
<comment type="similarity">
    <text evidence="1">Belongs to the LysR transcriptional regulatory family.</text>
</comment>
<dbReference type="SUPFAM" id="SSF53850">
    <property type="entry name" value="Periplasmic binding protein-like II"/>
    <property type="match status" value="1"/>
</dbReference>
<evidence type="ECO:0000313" key="7">
    <source>
        <dbReference type="Proteomes" id="UP001596001"/>
    </source>
</evidence>
<dbReference type="EMBL" id="JBHSHJ010000003">
    <property type="protein sequence ID" value="MFC4788296.1"/>
    <property type="molecule type" value="Genomic_DNA"/>
</dbReference>
<dbReference type="Gene3D" id="3.40.190.10">
    <property type="entry name" value="Periplasmic binding protein-like II"/>
    <property type="match status" value="2"/>
</dbReference>
<dbReference type="PANTHER" id="PTHR30537:SF26">
    <property type="entry name" value="GLYCINE CLEAVAGE SYSTEM TRANSCRIPTIONAL ACTIVATOR"/>
    <property type="match status" value="1"/>
</dbReference>
<keyword evidence="7" id="KW-1185">Reference proteome</keyword>
<dbReference type="SUPFAM" id="SSF46785">
    <property type="entry name" value="Winged helix' DNA-binding domain"/>
    <property type="match status" value="1"/>
</dbReference>
<dbReference type="Proteomes" id="UP001596001">
    <property type="component" value="Unassembled WGS sequence"/>
</dbReference>
<evidence type="ECO:0000256" key="3">
    <source>
        <dbReference type="ARBA" id="ARBA00023125"/>
    </source>
</evidence>
<organism evidence="6 7">
    <name type="scientific">Giesbergeria sinuosa</name>
    <dbReference type="NCBI Taxonomy" id="80883"/>
    <lineage>
        <taxon>Bacteria</taxon>
        <taxon>Pseudomonadati</taxon>
        <taxon>Pseudomonadota</taxon>
        <taxon>Betaproteobacteria</taxon>
        <taxon>Burkholderiales</taxon>
        <taxon>Comamonadaceae</taxon>
        <taxon>Giesbergeria</taxon>
    </lineage>
</organism>
<keyword evidence="2" id="KW-0805">Transcription regulation</keyword>
<evidence type="ECO:0000256" key="2">
    <source>
        <dbReference type="ARBA" id="ARBA00023015"/>
    </source>
</evidence>
<keyword evidence="4" id="KW-0804">Transcription</keyword>
<dbReference type="CDD" id="cd08432">
    <property type="entry name" value="PBP2_GcdR_TrpI_HvrB_AmpR_like"/>
    <property type="match status" value="1"/>
</dbReference>